<evidence type="ECO:0000313" key="2">
    <source>
        <dbReference type="Proteomes" id="UP001177021"/>
    </source>
</evidence>
<organism evidence="1 2">
    <name type="scientific">Trifolium pratense</name>
    <name type="common">Red clover</name>
    <dbReference type="NCBI Taxonomy" id="57577"/>
    <lineage>
        <taxon>Eukaryota</taxon>
        <taxon>Viridiplantae</taxon>
        <taxon>Streptophyta</taxon>
        <taxon>Embryophyta</taxon>
        <taxon>Tracheophyta</taxon>
        <taxon>Spermatophyta</taxon>
        <taxon>Magnoliopsida</taxon>
        <taxon>eudicotyledons</taxon>
        <taxon>Gunneridae</taxon>
        <taxon>Pentapetalae</taxon>
        <taxon>rosids</taxon>
        <taxon>fabids</taxon>
        <taxon>Fabales</taxon>
        <taxon>Fabaceae</taxon>
        <taxon>Papilionoideae</taxon>
        <taxon>50 kb inversion clade</taxon>
        <taxon>NPAAA clade</taxon>
        <taxon>Hologalegina</taxon>
        <taxon>IRL clade</taxon>
        <taxon>Trifolieae</taxon>
        <taxon>Trifolium</taxon>
    </lineage>
</organism>
<comment type="caution">
    <text evidence="1">The sequence shown here is derived from an EMBL/GenBank/DDBJ whole genome shotgun (WGS) entry which is preliminary data.</text>
</comment>
<sequence>MGCLMVYPNNEFDTRLIKPTLGAVFPQNFFISQLSFSLFYLFSLCYALFLSLSPIHEEQQEHLRLVPGFRRLAITNLILRRATTLARPSPPHPPPSHLQITRNCSPPLFLRAVKHTRRFHSFVFKSLSGGFNSSNFDLACLKSSLKLDLWMSIR</sequence>
<dbReference type="EMBL" id="CASHSV030000311">
    <property type="protein sequence ID" value="CAJ2659656.1"/>
    <property type="molecule type" value="Genomic_DNA"/>
</dbReference>
<gene>
    <name evidence="1" type="ORF">MILVUS5_LOCUS25770</name>
</gene>
<proteinExistence type="predicted"/>
<dbReference type="Proteomes" id="UP001177021">
    <property type="component" value="Unassembled WGS sequence"/>
</dbReference>
<evidence type="ECO:0000313" key="1">
    <source>
        <dbReference type="EMBL" id="CAJ2659656.1"/>
    </source>
</evidence>
<accession>A0ACB0KTF1</accession>
<keyword evidence="2" id="KW-1185">Reference proteome</keyword>
<protein>
    <submittedName>
        <fullName evidence="1">Uncharacterized protein</fullName>
    </submittedName>
</protein>
<name>A0ACB0KTF1_TRIPR</name>
<reference evidence="1" key="1">
    <citation type="submission" date="2023-10" db="EMBL/GenBank/DDBJ databases">
        <authorList>
            <person name="Rodriguez Cubillos JULIANA M."/>
            <person name="De Vega J."/>
        </authorList>
    </citation>
    <scope>NUCLEOTIDE SEQUENCE</scope>
</reference>